<evidence type="ECO:0000313" key="2">
    <source>
        <dbReference type="Proteomes" id="UP001153678"/>
    </source>
</evidence>
<organism evidence="1 2">
    <name type="scientific">Funneliformis geosporum</name>
    <dbReference type="NCBI Taxonomy" id="1117311"/>
    <lineage>
        <taxon>Eukaryota</taxon>
        <taxon>Fungi</taxon>
        <taxon>Fungi incertae sedis</taxon>
        <taxon>Mucoromycota</taxon>
        <taxon>Glomeromycotina</taxon>
        <taxon>Glomeromycetes</taxon>
        <taxon>Glomerales</taxon>
        <taxon>Glomeraceae</taxon>
        <taxon>Funneliformis</taxon>
    </lineage>
</organism>
<evidence type="ECO:0000313" key="1">
    <source>
        <dbReference type="EMBL" id="CAI2190599.1"/>
    </source>
</evidence>
<reference evidence="1" key="1">
    <citation type="submission" date="2022-08" db="EMBL/GenBank/DDBJ databases">
        <authorList>
            <person name="Kallberg Y."/>
            <person name="Tangrot J."/>
            <person name="Rosling A."/>
        </authorList>
    </citation>
    <scope>NUCLEOTIDE SEQUENCE</scope>
    <source>
        <strain evidence="1">Wild A</strain>
    </source>
</reference>
<dbReference type="Gene3D" id="1.10.510.10">
    <property type="entry name" value="Transferase(Phosphotransferase) domain 1"/>
    <property type="match status" value="1"/>
</dbReference>
<accession>A0A9W4T2Y7</accession>
<dbReference type="Proteomes" id="UP001153678">
    <property type="component" value="Unassembled WGS sequence"/>
</dbReference>
<feature type="non-terminal residue" evidence="1">
    <location>
        <position position="1"/>
    </location>
</feature>
<dbReference type="OrthoDB" id="2444584at2759"/>
<protein>
    <submittedName>
        <fullName evidence="1">4513_t:CDS:1</fullName>
    </submittedName>
</protein>
<keyword evidence="2" id="KW-1185">Reference proteome</keyword>
<dbReference type="SUPFAM" id="SSF56112">
    <property type="entry name" value="Protein kinase-like (PK-like)"/>
    <property type="match status" value="1"/>
</dbReference>
<dbReference type="InterPro" id="IPR011009">
    <property type="entry name" value="Kinase-like_dom_sf"/>
</dbReference>
<proteinExistence type="predicted"/>
<dbReference type="EMBL" id="CAMKVN010006696">
    <property type="protein sequence ID" value="CAI2190599.1"/>
    <property type="molecule type" value="Genomic_DNA"/>
</dbReference>
<dbReference type="AlphaFoldDB" id="A0A9W4T2Y7"/>
<gene>
    <name evidence="1" type="ORF">FWILDA_LOCUS14656</name>
</gene>
<comment type="caution">
    <text evidence="1">The sequence shown here is derived from an EMBL/GenBank/DDBJ whole genome shotgun (WGS) entry which is preliminary data.</text>
</comment>
<sequence length="94" mass="10659">GRPPFYIKDEEYDLSLAIEILGGLRETIIPGTPEDYVNIYTGCWDNEPDNRPSMDQVVDKLNAIISNITENDQMNNSESNNFQAVSNLYRSSDI</sequence>
<name>A0A9W4T2Y7_9GLOM</name>